<name>A0ABP1D0Y1_9APHY</name>
<dbReference type="PROSITE" id="PS50935">
    <property type="entry name" value="SSB"/>
    <property type="match status" value="1"/>
</dbReference>
<proteinExistence type="predicted"/>
<dbReference type="Pfam" id="PF00436">
    <property type="entry name" value="SSB"/>
    <property type="match status" value="1"/>
</dbReference>
<organism evidence="4 5">
    <name type="scientific">Somion occarium</name>
    <dbReference type="NCBI Taxonomy" id="3059160"/>
    <lineage>
        <taxon>Eukaryota</taxon>
        <taxon>Fungi</taxon>
        <taxon>Dikarya</taxon>
        <taxon>Basidiomycota</taxon>
        <taxon>Agaricomycotina</taxon>
        <taxon>Agaricomycetes</taxon>
        <taxon>Polyporales</taxon>
        <taxon>Cerrenaceae</taxon>
        <taxon>Somion</taxon>
    </lineage>
</organism>
<dbReference type="InterPro" id="IPR000424">
    <property type="entry name" value="Primosome_PriB/ssb"/>
</dbReference>
<dbReference type="Gene3D" id="2.40.50.140">
    <property type="entry name" value="Nucleic acid-binding proteins"/>
    <property type="match status" value="1"/>
</dbReference>
<keyword evidence="1 2" id="KW-0238">DNA-binding</keyword>
<dbReference type="CDD" id="cd04496">
    <property type="entry name" value="SSB_OBF"/>
    <property type="match status" value="1"/>
</dbReference>
<dbReference type="Proteomes" id="UP001497453">
    <property type="component" value="Chromosome 2"/>
</dbReference>
<feature type="region of interest" description="Disordered" evidence="3">
    <location>
        <begin position="131"/>
        <end position="153"/>
    </location>
</feature>
<dbReference type="InterPro" id="IPR011344">
    <property type="entry name" value="ssDNA-bd"/>
</dbReference>
<gene>
    <name evidence="4" type="ORF">GFSPODELE1_LOCUS3649</name>
</gene>
<evidence type="ECO:0000256" key="2">
    <source>
        <dbReference type="PROSITE-ProRule" id="PRU00252"/>
    </source>
</evidence>
<dbReference type="SUPFAM" id="SSF50249">
    <property type="entry name" value="Nucleic acid-binding proteins"/>
    <property type="match status" value="1"/>
</dbReference>
<keyword evidence="5" id="KW-1185">Reference proteome</keyword>
<evidence type="ECO:0000256" key="1">
    <source>
        <dbReference type="ARBA" id="ARBA00023125"/>
    </source>
</evidence>
<evidence type="ECO:0000256" key="3">
    <source>
        <dbReference type="SAM" id="MobiDB-lite"/>
    </source>
</evidence>
<dbReference type="PANTHER" id="PTHR10302">
    <property type="entry name" value="SINGLE-STRANDED DNA-BINDING PROTEIN"/>
    <property type="match status" value="1"/>
</dbReference>
<accession>A0ABP1D0Y1</accession>
<sequence length="153" mass="17131">MFSLARRAAASRASTRTFTSSSVRASDLAKLILVGRLGKDPEVRKTRSDKEYISYTVATANYPPPPPNPDGTRPEAKSTWHTILSFNPSSNNYLRTLHKGSQVYVEANYELREPDPTADPDTPQGQRQIFLRHENIRVLRSAPNRSSSEDESV</sequence>
<protein>
    <recommendedName>
        <fullName evidence="6">Nucleic acid-binding protein</fullName>
    </recommendedName>
</protein>
<dbReference type="PANTHER" id="PTHR10302:SF0">
    <property type="entry name" value="SINGLE-STRANDED DNA-BINDING PROTEIN, MITOCHONDRIAL"/>
    <property type="match status" value="1"/>
</dbReference>
<evidence type="ECO:0000313" key="4">
    <source>
        <dbReference type="EMBL" id="CAL1701561.1"/>
    </source>
</evidence>
<feature type="region of interest" description="Disordered" evidence="3">
    <location>
        <begin position="1"/>
        <end position="21"/>
    </location>
</feature>
<dbReference type="EMBL" id="OZ037945">
    <property type="protein sequence ID" value="CAL1701561.1"/>
    <property type="molecule type" value="Genomic_DNA"/>
</dbReference>
<dbReference type="InterPro" id="IPR012340">
    <property type="entry name" value="NA-bd_OB-fold"/>
</dbReference>
<reference evidence="5" key="1">
    <citation type="submission" date="2024-04" db="EMBL/GenBank/DDBJ databases">
        <authorList>
            <person name="Shaw F."/>
            <person name="Minotto A."/>
        </authorList>
    </citation>
    <scope>NUCLEOTIDE SEQUENCE [LARGE SCALE GENOMIC DNA]</scope>
</reference>
<evidence type="ECO:0008006" key="6">
    <source>
        <dbReference type="Google" id="ProtNLM"/>
    </source>
</evidence>
<evidence type="ECO:0000313" key="5">
    <source>
        <dbReference type="Proteomes" id="UP001497453"/>
    </source>
</evidence>